<name>J7L5X7_NOCAA</name>
<proteinExistence type="predicted"/>
<protein>
    <submittedName>
        <fullName evidence="1">Uncharacterized protein</fullName>
    </submittedName>
</protein>
<sequence>MFRTDKGTFLVQGATVDSMPTPEHETVIEVPAEILRGL</sequence>
<organism evidence="1 2">
    <name type="scientific">Nocardiopsis alba (strain ATCC BAA-2165 / BE74)</name>
    <dbReference type="NCBI Taxonomy" id="1205910"/>
    <lineage>
        <taxon>Bacteria</taxon>
        <taxon>Bacillati</taxon>
        <taxon>Actinomycetota</taxon>
        <taxon>Actinomycetes</taxon>
        <taxon>Streptosporangiales</taxon>
        <taxon>Nocardiopsidaceae</taxon>
        <taxon>Nocardiopsis</taxon>
    </lineage>
</organism>
<dbReference type="AlphaFoldDB" id="J7L5X7"/>
<gene>
    <name evidence="1" type="ordered locus">B005_1493</name>
</gene>
<dbReference type="EMBL" id="CP003788">
    <property type="protein sequence ID" value="AFR08101.1"/>
    <property type="molecule type" value="Genomic_DNA"/>
</dbReference>
<reference evidence="2" key="2">
    <citation type="submission" date="2012-08" db="EMBL/GenBank/DDBJ databases">
        <title>Whole-genome sequence of Nocardiopsis alba strain ATCC BAA-2165 associated with honeybees.</title>
        <authorList>
            <person name="Qiao J."/>
            <person name="Chen L."/>
            <person name="Li Y."/>
            <person name="Wang J."/>
            <person name="Zhang W."/>
            <person name="Chen S."/>
        </authorList>
    </citation>
    <scope>NUCLEOTIDE SEQUENCE [LARGE SCALE GENOMIC DNA]</scope>
    <source>
        <strain evidence="2">ATCC BAA-2165 / BE74</strain>
    </source>
</reference>
<accession>J7L5X7</accession>
<dbReference type="KEGG" id="nal:B005_1493"/>
<reference evidence="1 2" key="1">
    <citation type="journal article" date="2012" name="J. Bacteriol.">
        <title>Whole-Genome Sequence of Nocardiopsis alba Strain ATCC BAA-2165, Associated with Honeybees.</title>
        <authorList>
            <person name="Qiao J."/>
            <person name="Chen L."/>
            <person name="Li Y."/>
            <person name="Wang J."/>
            <person name="Zhang W."/>
            <person name="Chen S."/>
        </authorList>
    </citation>
    <scope>NUCLEOTIDE SEQUENCE [LARGE SCALE GENOMIC DNA]</scope>
    <source>
        <strain evidence="2">ATCC BAA-2165 / BE74</strain>
    </source>
</reference>
<dbReference type="HOGENOM" id="CLU_3330726_0_0_11"/>
<dbReference type="Proteomes" id="UP000003779">
    <property type="component" value="Chromosome"/>
</dbReference>
<evidence type="ECO:0000313" key="1">
    <source>
        <dbReference type="EMBL" id="AFR08101.1"/>
    </source>
</evidence>
<evidence type="ECO:0000313" key="2">
    <source>
        <dbReference type="Proteomes" id="UP000003779"/>
    </source>
</evidence>